<dbReference type="AlphaFoldDB" id="A0A1T4M922"/>
<evidence type="ECO:0000256" key="8">
    <source>
        <dbReference type="ARBA" id="ARBA00022741"/>
    </source>
</evidence>
<keyword evidence="8 13" id="KW-0547">Nucleotide-binding</keyword>
<accession>A0A1T4M922</accession>
<evidence type="ECO:0000256" key="5">
    <source>
        <dbReference type="ARBA" id="ARBA00022605"/>
    </source>
</evidence>
<dbReference type="PANTHER" id="PTHR20861">
    <property type="entry name" value="HOMOSERINE/4-DIPHOSPHOCYTIDYL-2-C-METHYL-D-ERYTHRITOL KINASE"/>
    <property type="match status" value="1"/>
</dbReference>
<comment type="subcellular location">
    <subcellularLocation>
        <location evidence="13">Cytoplasm</location>
    </subcellularLocation>
</comment>
<comment type="similarity">
    <text evidence="2 13">Belongs to the GHMP kinase family. Homoserine kinase subfamily.</text>
</comment>
<dbReference type="GO" id="GO:0005737">
    <property type="term" value="C:cytoplasm"/>
    <property type="evidence" value="ECO:0007669"/>
    <property type="project" value="UniProtKB-SubCell"/>
</dbReference>
<dbReference type="PRINTS" id="PR00958">
    <property type="entry name" value="HOMSERKINASE"/>
</dbReference>
<dbReference type="RefSeq" id="WP_087678675.1">
    <property type="nucleotide sequence ID" value="NZ_FUWV01000006.1"/>
</dbReference>
<evidence type="ECO:0000256" key="2">
    <source>
        <dbReference type="ARBA" id="ARBA00007370"/>
    </source>
</evidence>
<name>A0A1T4M922_9FIRM</name>
<dbReference type="PANTHER" id="PTHR20861:SF1">
    <property type="entry name" value="HOMOSERINE KINASE"/>
    <property type="match status" value="1"/>
</dbReference>
<keyword evidence="6 13" id="KW-0808">Transferase</keyword>
<organism evidence="16 17">
    <name type="scientific">Garciella nitratireducens DSM 15102</name>
    <dbReference type="NCBI Taxonomy" id="1121911"/>
    <lineage>
        <taxon>Bacteria</taxon>
        <taxon>Bacillati</taxon>
        <taxon>Bacillota</taxon>
        <taxon>Clostridia</taxon>
        <taxon>Eubacteriales</taxon>
        <taxon>Eubacteriaceae</taxon>
        <taxon>Garciella</taxon>
    </lineage>
</organism>
<evidence type="ECO:0000256" key="6">
    <source>
        <dbReference type="ARBA" id="ARBA00022679"/>
    </source>
</evidence>
<dbReference type="Gene3D" id="3.30.70.890">
    <property type="entry name" value="GHMP kinase, C-terminal domain"/>
    <property type="match status" value="1"/>
</dbReference>
<dbReference type="InterPro" id="IPR020568">
    <property type="entry name" value="Ribosomal_Su5_D2-typ_SF"/>
</dbReference>
<keyword evidence="5 13" id="KW-0028">Amino-acid biosynthesis</keyword>
<keyword evidence="10 13" id="KW-0067">ATP-binding</keyword>
<dbReference type="GO" id="GO:0009088">
    <property type="term" value="P:threonine biosynthetic process"/>
    <property type="evidence" value="ECO:0007669"/>
    <property type="project" value="UniProtKB-UniRule"/>
</dbReference>
<dbReference type="InterPro" id="IPR014721">
    <property type="entry name" value="Ribsml_uS5_D2-typ_fold_subgr"/>
</dbReference>
<dbReference type="Proteomes" id="UP000196365">
    <property type="component" value="Unassembled WGS sequence"/>
</dbReference>
<protein>
    <recommendedName>
        <fullName evidence="4 13">Homoserine kinase</fullName>
        <shortName evidence="13">HK</shortName>
        <shortName evidence="13">HSK</shortName>
        <ecNumber evidence="3 13">2.7.1.39</ecNumber>
    </recommendedName>
</protein>
<keyword evidence="7 13" id="KW-0791">Threonine biosynthesis</keyword>
<dbReference type="SUPFAM" id="SSF55060">
    <property type="entry name" value="GHMP Kinase, C-terminal domain"/>
    <property type="match status" value="1"/>
</dbReference>
<dbReference type="UniPathway" id="UPA00050">
    <property type="reaction ID" value="UER00064"/>
</dbReference>
<feature type="binding site" evidence="13">
    <location>
        <begin position="82"/>
        <end position="92"/>
    </location>
    <ligand>
        <name>ATP</name>
        <dbReference type="ChEBI" id="CHEBI:30616"/>
    </ligand>
</feature>
<reference evidence="16 17" key="1">
    <citation type="submission" date="2017-02" db="EMBL/GenBank/DDBJ databases">
        <authorList>
            <person name="Peterson S.W."/>
        </authorList>
    </citation>
    <scope>NUCLEOTIDE SEQUENCE [LARGE SCALE GENOMIC DNA]</scope>
    <source>
        <strain evidence="16 17">DSM 15102</strain>
    </source>
</reference>
<dbReference type="GO" id="GO:0005524">
    <property type="term" value="F:ATP binding"/>
    <property type="evidence" value="ECO:0007669"/>
    <property type="project" value="UniProtKB-UniRule"/>
</dbReference>
<keyword evidence="13" id="KW-0963">Cytoplasm</keyword>
<dbReference type="NCBIfam" id="TIGR00191">
    <property type="entry name" value="thrB"/>
    <property type="match status" value="1"/>
</dbReference>
<evidence type="ECO:0000256" key="3">
    <source>
        <dbReference type="ARBA" id="ARBA00012078"/>
    </source>
</evidence>
<dbReference type="Pfam" id="PF08544">
    <property type="entry name" value="GHMP_kinases_C"/>
    <property type="match status" value="1"/>
</dbReference>
<dbReference type="SUPFAM" id="SSF54211">
    <property type="entry name" value="Ribosomal protein S5 domain 2-like"/>
    <property type="match status" value="1"/>
</dbReference>
<dbReference type="EMBL" id="FUWV01000006">
    <property type="protein sequence ID" value="SJZ63336.1"/>
    <property type="molecule type" value="Genomic_DNA"/>
</dbReference>
<evidence type="ECO:0000256" key="10">
    <source>
        <dbReference type="ARBA" id="ARBA00022840"/>
    </source>
</evidence>
<evidence type="ECO:0000256" key="13">
    <source>
        <dbReference type="HAMAP-Rule" id="MF_00384"/>
    </source>
</evidence>
<dbReference type="InterPro" id="IPR013750">
    <property type="entry name" value="GHMP_kinase_C_dom"/>
</dbReference>
<dbReference type="PIRSF" id="PIRSF000676">
    <property type="entry name" value="Homoser_kin"/>
    <property type="match status" value="1"/>
</dbReference>
<evidence type="ECO:0000259" key="15">
    <source>
        <dbReference type="Pfam" id="PF08544"/>
    </source>
</evidence>
<gene>
    <name evidence="13" type="primary">thrB</name>
    <name evidence="16" type="ORF">SAMN02745973_01242</name>
</gene>
<evidence type="ECO:0000256" key="12">
    <source>
        <dbReference type="ARBA" id="ARBA00049954"/>
    </source>
</evidence>
<evidence type="ECO:0000256" key="7">
    <source>
        <dbReference type="ARBA" id="ARBA00022697"/>
    </source>
</evidence>
<evidence type="ECO:0000256" key="1">
    <source>
        <dbReference type="ARBA" id="ARBA00005015"/>
    </source>
</evidence>
<evidence type="ECO:0000256" key="4">
    <source>
        <dbReference type="ARBA" id="ARBA00017858"/>
    </source>
</evidence>
<evidence type="ECO:0000256" key="9">
    <source>
        <dbReference type="ARBA" id="ARBA00022777"/>
    </source>
</evidence>
<dbReference type="InterPro" id="IPR000870">
    <property type="entry name" value="Homoserine_kinase"/>
</dbReference>
<dbReference type="OrthoDB" id="9769912at2"/>
<dbReference type="GO" id="GO:0004413">
    <property type="term" value="F:homoserine kinase activity"/>
    <property type="evidence" value="ECO:0007669"/>
    <property type="project" value="UniProtKB-UniRule"/>
</dbReference>
<comment type="pathway">
    <text evidence="1 13">Amino-acid biosynthesis; L-threonine biosynthesis; L-threonine from L-aspartate: step 4/5.</text>
</comment>
<dbReference type="Gene3D" id="3.30.230.10">
    <property type="match status" value="1"/>
</dbReference>
<sequence length="304" mass="33769">MIQISVPATSANMGPGFDCMGIALNIYNTFTIQEIQEGLNISGCPLELCNEKNLIYQSMLQCFQVIGYPPKGYNIHIESKIPLSRGLGSSATCIIGGVLAANEIAGNPLSKEELLCIANKIEGHPDNIAPALFGGIVLSLYEEDKVYYNKLCLPKELKFCALIPDFSLSTQQAREVLPKKISYEDAIFNISHASLLISALLNGNYDLLKHACQDRLHQPYRGELIPHYHEIIEKCKDLDILCTFLSGAGPTIMTILKQENQNFVPSIKKYLNTLSHHWNVIELQMDLKGAQVKSIESLKKHPIK</sequence>
<dbReference type="Pfam" id="PF00288">
    <property type="entry name" value="GHMP_kinases_N"/>
    <property type="match status" value="1"/>
</dbReference>
<evidence type="ECO:0000256" key="11">
    <source>
        <dbReference type="ARBA" id="ARBA00049375"/>
    </source>
</evidence>
<dbReference type="PROSITE" id="PS00627">
    <property type="entry name" value="GHMP_KINASES_ATP"/>
    <property type="match status" value="1"/>
</dbReference>
<evidence type="ECO:0000259" key="14">
    <source>
        <dbReference type="Pfam" id="PF00288"/>
    </source>
</evidence>
<keyword evidence="9 13" id="KW-0418">Kinase</keyword>
<comment type="catalytic activity">
    <reaction evidence="11 13">
        <text>L-homoserine + ATP = O-phospho-L-homoserine + ADP + H(+)</text>
        <dbReference type="Rhea" id="RHEA:13985"/>
        <dbReference type="ChEBI" id="CHEBI:15378"/>
        <dbReference type="ChEBI" id="CHEBI:30616"/>
        <dbReference type="ChEBI" id="CHEBI:57476"/>
        <dbReference type="ChEBI" id="CHEBI:57590"/>
        <dbReference type="ChEBI" id="CHEBI:456216"/>
        <dbReference type="EC" id="2.7.1.39"/>
    </reaction>
</comment>
<dbReference type="HAMAP" id="MF_00384">
    <property type="entry name" value="Homoser_kinase"/>
    <property type="match status" value="1"/>
</dbReference>
<evidence type="ECO:0000313" key="17">
    <source>
        <dbReference type="Proteomes" id="UP000196365"/>
    </source>
</evidence>
<keyword evidence="17" id="KW-1185">Reference proteome</keyword>
<dbReference type="InterPro" id="IPR006203">
    <property type="entry name" value="GHMP_knse_ATP-bd_CS"/>
</dbReference>
<evidence type="ECO:0000313" key="16">
    <source>
        <dbReference type="EMBL" id="SJZ63336.1"/>
    </source>
</evidence>
<proteinExistence type="inferred from homology"/>
<dbReference type="EC" id="2.7.1.39" evidence="3 13"/>
<feature type="domain" description="GHMP kinase N-terminal" evidence="14">
    <location>
        <begin position="53"/>
        <end position="135"/>
    </location>
</feature>
<dbReference type="InterPro" id="IPR036554">
    <property type="entry name" value="GHMP_kinase_C_sf"/>
</dbReference>
<dbReference type="InterPro" id="IPR006204">
    <property type="entry name" value="GHMP_kinase_N_dom"/>
</dbReference>
<comment type="function">
    <text evidence="12 13">Catalyzes the ATP-dependent phosphorylation of L-homoserine to L-homoserine phosphate.</text>
</comment>
<feature type="domain" description="GHMP kinase C-terminal" evidence="15">
    <location>
        <begin position="196"/>
        <end position="260"/>
    </location>
</feature>